<accession>A0A0F9E8V3</accession>
<proteinExistence type="predicted"/>
<organism evidence="1">
    <name type="scientific">marine sediment metagenome</name>
    <dbReference type="NCBI Taxonomy" id="412755"/>
    <lineage>
        <taxon>unclassified sequences</taxon>
        <taxon>metagenomes</taxon>
        <taxon>ecological metagenomes</taxon>
    </lineage>
</organism>
<sequence length="181" mass="20863">MTKKLKDLCDRMVTSSQNIFDEAIADEDFMKECVQITCDNSRKLGLKSLEFRKEYKLSDKEVSDEFTSIGIEGQCKLLKGIHSRLLIGRHQFLKEIVELNQEDYLELELSFLSSNMRQSQNFAQAILKASEPELTKVGEELKDKYEKMIDGKIDGEVESDYECGCPIYTIPENEKKDQTIN</sequence>
<reference evidence="1" key="1">
    <citation type="journal article" date="2015" name="Nature">
        <title>Complex archaea that bridge the gap between prokaryotes and eukaryotes.</title>
        <authorList>
            <person name="Spang A."/>
            <person name="Saw J.H."/>
            <person name="Jorgensen S.L."/>
            <person name="Zaremba-Niedzwiedzka K."/>
            <person name="Martijn J."/>
            <person name="Lind A.E."/>
            <person name="van Eijk R."/>
            <person name="Schleper C."/>
            <person name="Guy L."/>
            <person name="Ettema T.J."/>
        </authorList>
    </citation>
    <scope>NUCLEOTIDE SEQUENCE</scope>
</reference>
<dbReference type="EMBL" id="LAZR01035897">
    <property type="protein sequence ID" value="KKL26261.1"/>
    <property type="molecule type" value="Genomic_DNA"/>
</dbReference>
<evidence type="ECO:0000313" key="1">
    <source>
        <dbReference type="EMBL" id="KKL26261.1"/>
    </source>
</evidence>
<comment type="caution">
    <text evidence="1">The sequence shown here is derived from an EMBL/GenBank/DDBJ whole genome shotgun (WGS) entry which is preliminary data.</text>
</comment>
<protein>
    <submittedName>
        <fullName evidence="1">Uncharacterized protein</fullName>
    </submittedName>
</protein>
<dbReference type="AlphaFoldDB" id="A0A0F9E8V3"/>
<gene>
    <name evidence="1" type="ORF">LCGC14_2397050</name>
</gene>
<name>A0A0F9E8V3_9ZZZZ</name>